<dbReference type="Proteomes" id="UP001530400">
    <property type="component" value="Unassembled WGS sequence"/>
</dbReference>
<organism evidence="2 3">
    <name type="scientific">Cyclotella atomus</name>
    <dbReference type="NCBI Taxonomy" id="382360"/>
    <lineage>
        <taxon>Eukaryota</taxon>
        <taxon>Sar</taxon>
        <taxon>Stramenopiles</taxon>
        <taxon>Ochrophyta</taxon>
        <taxon>Bacillariophyta</taxon>
        <taxon>Coscinodiscophyceae</taxon>
        <taxon>Thalassiosirophycidae</taxon>
        <taxon>Stephanodiscales</taxon>
        <taxon>Stephanodiscaceae</taxon>
        <taxon>Cyclotella</taxon>
    </lineage>
</organism>
<dbReference type="AlphaFoldDB" id="A0ABD3P1H5"/>
<dbReference type="EMBL" id="JALLPJ020000850">
    <property type="protein sequence ID" value="KAL3781336.1"/>
    <property type="molecule type" value="Genomic_DNA"/>
</dbReference>
<evidence type="ECO:0000313" key="3">
    <source>
        <dbReference type="Proteomes" id="UP001530400"/>
    </source>
</evidence>
<evidence type="ECO:0000256" key="1">
    <source>
        <dbReference type="SAM" id="MobiDB-lite"/>
    </source>
</evidence>
<evidence type="ECO:0000313" key="2">
    <source>
        <dbReference type="EMBL" id="KAL3781336.1"/>
    </source>
</evidence>
<proteinExistence type="predicted"/>
<protein>
    <submittedName>
        <fullName evidence="2">Uncharacterized protein</fullName>
    </submittedName>
</protein>
<feature type="compositionally biased region" description="Polar residues" evidence="1">
    <location>
        <begin position="215"/>
        <end position="225"/>
    </location>
</feature>
<comment type="caution">
    <text evidence="2">The sequence shown here is derived from an EMBL/GenBank/DDBJ whole genome shotgun (WGS) entry which is preliminary data.</text>
</comment>
<feature type="compositionally biased region" description="Low complexity" evidence="1">
    <location>
        <begin position="246"/>
        <end position="258"/>
    </location>
</feature>
<sequence length="299" mass="32467">MAISELCGEVESFLFEVAQATAGTATVLSVEPGTPCTVVDAWNQNKLVTLVEMVEPVFCGAAIGTEVKANAHDFKACALPVAGESKCTAGAHQGPKVVRLKSPLENGTFLASATSPGQTKQVFSRPMLDETDLRYMPKGTPHYNRLLTIKMEPGVWKTVVEFIPRIAVFDTIRIFSFAAPPSSGQAAPGRGQQRYGQSFQRGEESGGWNFDAQEQDFQSALSDTSPRPRDSPIAFPWDQAFRNNKESSSGSELSLGMSRSHDSKPPPLLIQELKNRIFKMEEEAKKCNAEQVALQGVVG</sequence>
<feature type="compositionally biased region" description="Low complexity" evidence="1">
    <location>
        <begin position="180"/>
        <end position="191"/>
    </location>
</feature>
<reference evidence="2 3" key="1">
    <citation type="submission" date="2024-10" db="EMBL/GenBank/DDBJ databases">
        <title>Updated reference genomes for cyclostephanoid diatoms.</title>
        <authorList>
            <person name="Roberts W.R."/>
            <person name="Alverson A.J."/>
        </authorList>
    </citation>
    <scope>NUCLEOTIDE SEQUENCE [LARGE SCALE GENOMIC DNA]</scope>
    <source>
        <strain evidence="2 3">AJA010-31</strain>
    </source>
</reference>
<feature type="region of interest" description="Disordered" evidence="1">
    <location>
        <begin position="180"/>
        <end position="267"/>
    </location>
</feature>
<gene>
    <name evidence="2" type="ORF">ACHAWO_012764</name>
</gene>
<accession>A0ABD3P1H5</accession>
<name>A0ABD3P1H5_9STRA</name>
<keyword evidence="3" id="KW-1185">Reference proteome</keyword>